<accession>A0A0C3QUU7</accession>
<dbReference type="FunFam" id="1.10.150.240:FF:000001">
    <property type="entry name" value="Haloacid dehalogenase-like hydrolase domain"/>
    <property type="match status" value="1"/>
</dbReference>
<dbReference type="SUPFAM" id="SSF56784">
    <property type="entry name" value="HAD-like"/>
    <property type="match status" value="1"/>
</dbReference>
<evidence type="ECO:0008006" key="3">
    <source>
        <dbReference type="Google" id="ProtNLM"/>
    </source>
</evidence>
<dbReference type="InterPro" id="IPR036412">
    <property type="entry name" value="HAD-like_sf"/>
</dbReference>
<dbReference type="GO" id="GO:0016791">
    <property type="term" value="F:phosphatase activity"/>
    <property type="evidence" value="ECO:0007669"/>
    <property type="project" value="TreeGrafter"/>
</dbReference>
<gene>
    <name evidence="1" type="ORF">M407DRAFT_241533</name>
</gene>
<dbReference type="Proteomes" id="UP000054248">
    <property type="component" value="Unassembled WGS sequence"/>
</dbReference>
<dbReference type="HOGENOM" id="CLU_045011_13_0_1"/>
<dbReference type="STRING" id="1051891.A0A0C3QUU7"/>
<dbReference type="OrthoDB" id="40579at2759"/>
<dbReference type="EMBL" id="KN822956">
    <property type="protein sequence ID" value="KIO32284.1"/>
    <property type="molecule type" value="Genomic_DNA"/>
</dbReference>
<evidence type="ECO:0000313" key="1">
    <source>
        <dbReference type="EMBL" id="KIO32284.1"/>
    </source>
</evidence>
<sequence length="241" mass="27065">MDGLMLDSERVYTEANGAIIKRYGHDYTWDIKSSMMGKPEREGATWLLNRFPDIPLSIDEFITERRAIQDALWPTCQVLPGIRKLVEHLAKHKIPMAVATGSIRRNYNLKAVHHPKVFDLFENRVICGDDPRLKGLGKPRPDIFLLAAELLGREVGTGEVDLLDAEGKEGKALIEERARGLVLEDSTNGLEAGQRAGMKTIWVPDEKLRALAPTETYGADCILESLEQFKPEEWGLPPYDS</sequence>
<protein>
    <recommendedName>
        <fullName evidence="3">Carbohydrate phosphatase</fullName>
    </recommendedName>
</protein>
<dbReference type="AlphaFoldDB" id="A0A0C3QUU7"/>
<evidence type="ECO:0000313" key="2">
    <source>
        <dbReference type="Proteomes" id="UP000054248"/>
    </source>
</evidence>
<reference evidence="2" key="2">
    <citation type="submission" date="2015-01" db="EMBL/GenBank/DDBJ databases">
        <title>Evolutionary Origins and Diversification of the Mycorrhizal Mutualists.</title>
        <authorList>
            <consortium name="DOE Joint Genome Institute"/>
            <consortium name="Mycorrhizal Genomics Consortium"/>
            <person name="Kohler A."/>
            <person name="Kuo A."/>
            <person name="Nagy L.G."/>
            <person name="Floudas D."/>
            <person name="Copeland A."/>
            <person name="Barry K.W."/>
            <person name="Cichocki N."/>
            <person name="Veneault-Fourrey C."/>
            <person name="LaButti K."/>
            <person name="Lindquist E.A."/>
            <person name="Lipzen A."/>
            <person name="Lundell T."/>
            <person name="Morin E."/>
            <person name="Murat C."/>
            <person name="Riley R."/>
            <person name="Ohm R."/>
            <person name="Sun H."/>
            <person name="Tunlid A."/>
            <person name="Henrissat B."/>
            <person name="Grigoriev I.V."/>
            <person name="Hibbett D.S."/>
            <person name="Martin F."/>
        </authorList>
    </citation>
    <scope>NUCLEOTIDE SEQUENCE [LARGE SCALE GENOMIC DNA]</scope>
    <source>
        <strain evidence="2">MUT 4182</strain>
    </source>
</reference>
<dbReference type="PANTHER" id="PTHR18901">
    <property type="entry name" value="2-DEOXYGLUCOSE-6-PHOSPHATE PHOSPHATASE 2"/>
    <property type="match status" value="1"/>
</dbReference>
<dbReference type="InterPro" id="IPR023214">
    <property type="entry name" value="HAD_sf"/>
</dbReference>
<dbReference type="Gene3D" id="1.10.150.240">
    <property type="entry name" value="Putative phosphatase, domain 2"/>
    <property type="match status" value="1"/>
</dbReference>
<dbReference type="PANTHER" id="PTHR18901:SF38">
    <property type="entry name" value="PSEUDOURIDINE-5'-PHOSPHATASE"/>
    <property type="match status" value="1"/>
</dbReference>
<dbReference type="InterPro" id="IPR023198">
    <property type="entry name" value="PGP-like_dom2"/>
</dbReference>
<organism evidence="1 2">
    <name type="scientific">Tulasnella calospora MUT 4182</name>
    <dbReference type="NCBI Taxonomy" id="1051891"/>
    <lineage>
        <taxon>Eukaryota</taxon>
        <taxon>Fungi</taxon>
        <taxon>Dikarya</taxon>
        <taxon>Basidiomycota</taxon>
        <taxon>Agaricomycotina</taxon>
        <taxon>Agaricomycetes</taxon>
        <taxon>Cantharellales</taxon>
        <taxon>Tulasnellaceae</taxon>
        <taxon>Tulasnella</taxon>
    </lineage>
</organism>
<dbReference type="Gene3D" id="3.40.50.1000">
    <property type="entry name" value="HAD superfamily/HAD-like"/>
    <property type="match status" value="1"/>
</dbReference>
<proteinExistence type="predicted"/>
<keyword evidence="2" id="KW-1185">Reference proteome</keyword>
<reference evidence="1 2" key="1">
    <citation type="submission" date="2014-04" db="EMBL/GenBank/DDBJ databases">
        <authorList>
            <consortium name="DOE Joint Genome Institute"/>
            <person name="Kuo A."/>
            <person name="Girlanda M."/>
            <person name="Perotto S."/>
            <person name="Kohler A."/>
            <person name="Nagy L.G."/>
            <person name="Floudas D."/>
            <person name="Copeland A."/>
            <person name="Barry K.W."/>
            <person name="Cichocki N."/>
            <person name="Veneault-Fourrey C."/>
            <person name="LaButti K."/>
            <person name="Lindquist E.A."/>
            <person name="Lipzen A."/>
            <person name="Lundell T."/>
            <person name="Morin E."/>
            <person name="Murat C."/>
            <person name="Sun H."/>
            <person name="Tunlid A."/>
            <person name="Henrissat B."/>
            <person name="Grigoriev I.V."/>
            <person name="Hibbett D.S."/>
            <person name="Martin F."/>
            <person name="Nordberg H.P."/>
            <person name="Cantor M.N."/>
            <person name="Hua S.X."/>
        </authorList>
    </citation>
    <scope>NUCLEOTIDE SEQUENCE [LARGE SCALE GENOMIC DNA]</scope>
    <source>
        <strain evidence="1 2">MUT 4182</strain>
    </source>
</reference>
<dbReference type="Pfam" id="PF00702">
    <property type="entry name" value="Hydrolase"/>
    <property type="match status" value="1"/>
</dbReference>
<name>A0A0C3QUU7_9AGAM</name>